<dbReference type="Proteomes" id="UP000053144">
    <property type="component" value="Unassembled WGS sequence"/>
</dbReference>
<dbReference type="AlphaFoldDB" id="A0A0L9T8W9"/>
<dbReference type="EMBL" id="KQ258366">
    <property type="protein sequence ID" value="KOM27055.1"/>
    <property type="molecule type" value="Genomic_DNA"/>
</dbReference>
<evidence type="ECO:0000256" key="1">
    <source>
        <dbReference type="SAM" id="MobiDB-lite"/>
    </source>
</evidence>
<evidence type="ECO:0000313" key="2">
    <source>
        <dbReference type="EMBL" id="KOM27055.1"/>
    </source>
</evidence>
<feature type="compositionally biased region" description="Basic and acidic residues" evidence="1">
    <location>
        <begin position="199"/>
        <end position="209"/>
    </location>
</feature>
<evidence type="ECO:0000313" key="3">
    <source>
        <dbReference type="Proteomes" id="UP000053144"/>
    </source>
</evidence>
<protein>
    <submittedName>
        <fullName evidence="2">Uncharacterized protein</fullName>
    </submittedName>
</protein>
<gene>
    <name evidence="2" type="ORF">LR48_Vigan382s000300</name>
</gene>
<feature type="compositionally biased region" description="Basic and acidic residues" evidence="1">
    <location>
        <begin position="173"/>
        <end position="184"/>
    </location>
</feature>
<dbReference type="Gramene" id="KOM27055">
    <property type="protein sequence ID" value="KOM27055"/>
    <property type="gene ID" value="LR48_Vigan382s000300"/>
</dbReference>
<organism evidence="2 3">
    <name type="scientific">Phaseolus angularis</name>
    <name type="common">Azuki bean</name>
    <name type="synonym">Vigna angularis</name>
    <dbReference type="NCBI Taxonomy" id="3914"/>
    <lineage>
        <taxon>Eukaryota</taxon>
        <taxon>Viridiplantae</taxon>
        <taxon>Streptophyta</taxon>
        <taxon>Embryophyta</taxon>
        <taxon>Tracheophyta</taxon>
        <taxon>Spermatophyta</taxon>
        <taxon>Magnoliopsida</taxon>
        <taxon>eudicotyledons</taxon>
        <taxon>Gunneridae</taxon>
        <taxon>Pentapetalae</taxon>
        <taxon>rosids</taxon>
        <taxon>fabids</taxon>
        <taxon>Fabales</taxon>
        <taxon>Fabaceae</taxon>
        <taxon>Papilionoideae</taxon>
        <taxon>50 kb inversion clade</taxon>
        <taxon>NPAAA clade</taxon>
        <taxon>indigoferoid/millettioid clade</taxon>
        <taxon>Phaseoleae</taxon>
        <taxon>Vigna</taxon>
    </lineage>
</organism>
<feature type="region of interest" description="Disordered" evidence="1">
    <location>
        <begin position="173"/>
        <end position="218"/>
    </location>
</feature>
<accession>A0A0L9T8W9</accession>
<sequence>MLEKLTVIGRGGATLEALVRMKDLQNQVQNFIEEESLPPRMQFGQEFNYMGTQFYQSNLNHWWEPHSSRDQSQFWQAAGPFDRPPPQQWQQQPFLSGSLDRLEDTLQRFLKNSDATQKSIEELCKRMEMQLRYISQRLNDEVNTEVNLKEEEQTIVTESDKILDEKKIEGDEEKIERKEKEELRMTSSSGKRMKTMASKRKEKEPEQPHSSRFLSRKHEKHIKVVQDSRLLMERKVGMIPNFAPQFGEQLLGNDWGKLATYPTPANIAVVKEFYTNARKIGDYPAENYLG</sequence>
<reference evidence="3" key="1">
    <citation type="journal article" date="2015" name="Proc. Natl. Acad. Sci. U.S.A.">
        <title>Genome sequencing of adzuki bean (Vigna angularis) provides insight into high starch and low fat accumulation and domestication.</title>
        <authorList>
            <person name="Yang K."/>
            <person name="Tian Z."/>
            <person name="Chen C."/>
            <person name="Luo L."/>
            <person name="Zhao B."/>
            <person name="Wang Z."/>
            <person name="Yu L."/>
            <person name="Li Y."/>
            <person name="Sun Y."/>
            <person name="Li W."/>
            <person name="Chen Y."/>
            <person name="Li Y."/>
            <person name="Zhang Y."/>
            <person name="Ai D."/>
            <person name="Zhao J."/>
            <person name="Shang C."/>
            <person name="Ma Y."/>
            <person name="Wu B."/>
            <person name="Wang M."/>
            <person name="Gao L."/>
            <person name="Sun D."/>
            <person name="Zhang P."/>
            <person name="Guo F."/>
            <person name="Wang W."/>
            <person name="Li Y."/>
            <person name="Wang J."/>
            <person name="Varshney R.K."/>
            <person name="Wang J."/>
            <person name="Ling H.Q."/>
            <person name="Wan P."/>
        </authorList>
    </citation>
    <scope>NUCLEOTIDE SEQUENCE</scope>
    <source>
        <strain evidence="3">cv. Jingnong 6</strain>
    </source>
</reference>
<proteinExistence type="predicted"/>
<name>A0A0L9T8W9_PHAAN</name>